<dbReference type="Proteomes" id="UP000433483">
    <property type="component" value="Unassembled WGS sequence"/>
</dbReference>
<evidence type="ECO:0000313" key="17">
    <source>
        <dbReference type="Proteomes" id="UP000460718"/>
    </source>
</evidence>
<dbReference type="Proteomes" id="UP000440732">
    <property type="component" value="Unassembled WGS sequence"/>
</dbReference>
<dbReference type="Proteomes" id="UP000437068">
    <property type="component" value="Unassembled WGS sequence"/>
</dbReference>
<evidence type="ECO:0000313" key="7">
    <source>
        <dbReference type="EMBL" id="KAE9166703.1"/>
    </source>
</evidence>
<keyword evidence="12" id="KW-1185">Reference proteome</keyword>
<dbReference type="EMBL" id="QXGC01002701">
    <property type="protein sequence ID" value="KAE9182788.1"/>
    <property type="molecule type" value="Genomic_DNA"/>
</dbReference>
<dbReference type="Proteomes" id="UP000460718">
    <property type="component" value="Unassembled WGS sequence"/>
</dbReference>
<evidence type="ECO:0000313" key="4">
    <source>
        <dbReference type="EMBL" id="KAE9064370.1"/>
    </source>
</evidence>
<reference evidence="11 12" key="1">
    <citation type="submission" date="2018-08" db="EMBL/GenBank/DDBJ databases">
        <title>Genomic investigation of the strawberry pathogen Phytophthora fragariae indicates pathogenicity is determined by transcriptional variation in three key races.</title>
        <authorList>
            <person name="Adams T.M."/>
            <person name="Armitage A.D."/>
            <person name="Sobczyk M.K."/>
            <person name="Bates H.J."/>
            <person name="Dunwell J.M."/>
            <person name="Nellist C.F."/>
            <person name="Harrison R.J."/>
        </authorList>
    </citation>
    <scope>NUCLEOTIDE SEQUENCE [LARGE SCALE GENOMIC DNA]</scope>
    <source>
        <strain evidence="10 13">A4</strain>
        <strain evidence="9 14">BC-1</strain>
        <strain evidence="8 18">BC-23</strain>
        <strain evidence="7 12">NOV-27</strain>
        <strain evidence="5 15">NOV-5</strain>
        <strain evidence="4 16">NOV-71</strain>
        <strain evidence="2 11">NOV-9</strain>
        <strain evidence="6 19">ONT-3</strain>
        <strain evidence="3 17">SCRP245</strain>
    </source>
</reference>
<feature type="signal peptide" evidence="1">
    <location>
        <begin position="1"/>
        <end position="20"/>
    </location>
</feature>
<evidence type="ECO:0000313" key="9">
    <source>
        <dbReference type="EMBL" id="KAE9186413.1"/>
    </source>
</evidence>
<evidence type="ECO:0000313" key="19">
    <source>
        <dbReference type="Proteomes" id="UP000488956"/>
    </source>
</evidence>
<proteinExistence type="predicted"/>
<dbReference type="AlphaFoldDB" id="A0A6A3Q4B6"/>
<evidence type="ECO:0000313" key="16">
    <source>
        <dbReference type="Proteomes" id="UP000441208"/>
    </source>
</evidence>
<dbReference type="Proteomes" id="UP000488956">
    <property type="component" value="Unassembled WGS sequence"/>
</dbReference>
<protein>
    <recommendedName>
        <fullName evidence="20">Secreted protein</fullName>
    </recommendedName>
</protein>
<evidence type="ECO:0000313" key="2">
    <source>
        <dbReference type="EMBL" id="KAE8921208.1"/>
    </source>
</evidence>
<evidence type="ECO:0000313" key="18">
    <source>
        <dbReference type="Proteomes" id="UP000476176"/>
    </source>
</evidence>
<dbReference type="EMBL" id="QXFX01001309">
    <property type="protein sequence ID" value="KAE9092665.1"/>
    <property type="molecule type" value="Genomic_DNA"/>
</dbReference>
<evidence type="ECO:0000313" key="13">
    <source>
        <dbReference type="Proteomes" id="UP000437068"/>
    </source>
</evidence>
<evidence type="ECO:0000313" key="5">
    <source>
        <dbReference type="EMBL" id="KAE9068419.1"/>
    </source>
</evidence>
<feature type="chain" id="PRO_5036165642" description="Secreted protein" evidence="1">
    <location>
        <begin position="21"/>
        <end position="69"/>
    </location>
</feature>
<evidence type="ECO:0000313" key="12">
    <source>
        <dbReference type="Proteomes" id="UP000433483"/>
    </source>
</evidence>
<evidence type="ECO:0000313" key="11">
    <source>
        <dbReference type="Proteomes" id="UP000429523"/>
    </source>
</evidence>
<evidence type="ECO:0000313" key="3">
    <source>
        <dbReference type="EMBL" id="KAE8976612.1"/>
    </source>
</evidence>
<evidence type="ECO:0000313" key="10">
    <source>
        <dbReference type="EMBL" id="KAE9268167.1"/>
    </source>
</evidence>
<accession>A0A6A3Q4B6</accession>
<dbReference type="EMBL" id="QXGF01003602">
    <property type="protein sequence ID" value="KAE8921208.1"/>
    <property type="molecule type" value="Genomic_DNA"/>
</dbReference>
<evidence type="ECO:0000313" key="8">
    <source>
        <dbReference type="EMBL" id="KAE9182788.1"/>
    </source>
</evidence>
<evidence type="ECO:0000313" key="14">
    <source>
        <dbReference type="Proteomes" id="UP000440367"/>
    </source>
</evidence>
<name>A0A6A3Q4B6_9STRA</name>
<dbReference type="EMBL" id="QXGD01002607">
    <property type="protein sequence ID" value="KAE9186413.1"/>
    <property type="molecule type" value="Genomic_DNA"/>
</dbReference>
<sequence length="69" mass="7009">MGLEANIGAPLALLLPITLAHPHHALLPPGNGYGVCSPHASPCTNAVSTTVRVLIVYGSDASDELPSPL</sequence>
<dbReference type="Proteomes" id="UP000441208">
    <property type="component" value="Unassembled WGS sequence"/>
</dbReference>
<dbReference type="Proteomes" id="UP000440367">
    <property type="component" value="Unassembled WGS sequence"/>
</dbReference>
<dbReference type="OrthoDB" id="10348593at2759"/>
<dbReference type="EMBL" id="QXGE01005213">
    <property type="protein sequence ID" value="KAE9268167.1"/>
    <property type="molecule type" value="Genomic_DNA"/>
</dbReference>
<evidence type="ECO:0000256" key="1">
    <source>
        <dbReference type="SAM" id="SignalP"/>
    </source>
</evidence>
<gene>
    <name evidence="10" type="ORF">PF001_g29766</name>
    <name evidence="9" type="ORF">PF002_g25886</name>
    <name evidence="8" type="ORF">PF004_g24140</name>
    <name evidence="7" type="ORF">PF005_g29094</name>
    <name evidence="5" type="ORF">PF006_g29792</name>
    <name evidence="4" type="ORF">PF007_g29225</name>
    <name evidence="2" type="ORF">PF009_g28507</name>
    <name evidence="6" type="ORF">PF010_g17761</name>
    <name evidence="3" type="ORF">PF011_g23974</name>
</gene>
<dbReference type="EMBL" id="QXGA01005200">
    <property type="protein sequence ID" value="KAE9068419.1"/>
    <property type="molecule type" value="Genomic_DNA"/>
</dbReference>
<comment type="caution">
    <text evidence="5">The sequence shown here is derived from an EMBL/GenBank/DDBJ whole genome shotgun (WGS) entry which is preliminary data.</text>
</comment>
<organism evidence="5 15">
    <name type="scientific">Phytophthora fragariae</name>
    <dbReference type="NCBI Taxonomy" id="53985"/>
    <lineage>
        <taxon>Eukaryota</taxon>
        <taxon>Sar</taxon>
        <taxon>Stramenopiles</taxon>
        <taxon>Oomycota</taxon>
        <taxon>Peronosporomycetes</taxon>
        <taxon>Peronosporales</taxon>
        <taxon>Peronosporaceae</taxon>
        <taxon>Phytophthora</taxon>
    </lineage>
</organism>
<dbReference type="EMBL" id="QXFZ01004417">
    <property type="protein sequence ID" value="KAE9064370.1"/>
    <property type="molecule type" value="Genomic_DNA"/>
</dbReference>
<dbReference type="Proteomes" id="UP000429523">
    <property type="component" value="Unassembled WGS sequence"/>
</dbReference>
<keyword evidence="1" id="KW-0732">Signal</keyword>
<evidence type="ECO:0000313" key="6">
    <source>
        <dbReference type="EMBL" id="KAE9092665.1"/>
    </source>
</evidence>
<evidence type="ECO:0000313" key="15">
    <source>
        <dbReference type="Proteomes" id="UP000440732"/>
    </source>
</evidence>
<evidence type="ECO:0008006" key="20">
    <source>
        <dbReference type="Google" id="ProtNLM"/>
    </source>
</evidence>
<dbReference type="Proteomes" id="UP000476176">
    <property type="component" value="Unassembled WGS sequence"/>
</dbReference>
<dbReference type="EMBL" id="QXFW01002649">
    <property type="protein sequence ID" value="KAE8976612.1"/>
    <property type="molecule type" value="Genomic_DNA"/>
</dbReference>
<dbReference type="EMBL" id="QXGB01004314">
    <property type="protein sequence ID" value="KAE9166703.1"/>
    <property type="molecule type" value="Genomic_DNA"/>
</dbReference>